<proteinExistence type="predicted"/>
<sequence>LEDMIKNSKLDDEIPTIKTVEGTEDNSLLQELLYNKESDKESNSILNSHSGQKKEKT</sequence>
<evidence type="ECO:0000256" key="1">
    <source>
        <dbReference type="SAM" id="MobiDB-lite"/>
    </source>
</evidence>
<feature type="non-terminal residue" evidence="2">
    <location>
        <position position="1"/>
    </location>
</feature>
<comment type="caution">
    <text evidence="2">The sequence shown here is derived from an EMBL/GenBank/DDBJ whole genome shotgun (WGS) entry which is preliminary data.</text>
</comment>
<dbReference type="Proteomes" id="UP000789901">
    <property type="component" value="Unassembled WGS sequence"/>
</dbReference>
<accession>A0ABN7X9W1</accession>
<feature type="region of interest" description="Disordered" evidence="1">
    <location>
        <begin position="35"/>
        <end position="57"/>
    </location>
</feature>
<reference evidence="2 3" key="1">
    <citation type="submission" date="2021-06" db="EMBL/GenBank/DDBJ databases">
        <authorList>
            <person name="Kallberg Y."/>
            <person name="Tangrot J."/>
            <person name="Rosling A."/>
        </authorList>
    </citation>
    <scope>NUCLEOTIDE SEQUENCE [LARGE SCALE GENOMIC DNA]</scope>
    <source>
        <strain evidence="2 3">120-4 pot B 10/14</strain>
    </source>
</reference>
<feature type="non-terminal residue" evidence="2">
    <location>
        <position position="57"/>
    </location>
</feature>
<gene>
    <name evidence="2" type="ORF">GMARGA_LOCUS40631</name>
</gene>
<name>A0ABN7X9W1_GIGMA</name>
<organism evidence="2 3">
    <name type="scientific">Gigaspora margarita</name>
    <dbReference type="NCBI Taxonomy" id="4874"/>
    <lineage>
        <taxon>Eukaryota</taxon>
        <taxon>Fungi</taxon>
        <taxon>Fungi incertae sedis</taxon>
        <taxon>Mucoromycota</taxon>
        <taxon>Glomeromycotina</taxon>
        <taxon>Glomeromycetes</taxon>
        <taxon>Diversisporales</taxon>
        <taxon>Gigasporaceae</taxon>
        <taxon>Gigaspora</taxon>
    </lineage>
</organism>
<protein>
    <submittedName>
        <fullName evidence="2">35893_t:CDS:1</fullName>
    </submittedName>
</protein>
<evidence type="ECO:0000313" key="3">
    <source>
        <dbReference type="Proteomes" id="UP000789901"/>
    </source>
</evidence>
<evidence type="ECO:0000313" key="2">
    <source>
        <dbReference type="EMBL" id="CAG8851242.1"/>
    </source>
</evidence>
<dbReference type="EMBL" id="CAJVQB010105031">
    <property type="protein sequence ID" value="CAG8851242.1"/>
    <property type="molecule type" value="Genomic_DNA"/>
</dbReference>
<keyword evidence="3" id="KW-1185">Reference proteome</keyword>